<organism evidence="9 10">
    <name type="scientific">Methylocystis echinoides</name>
    <dbReference type="NCBI Taxonomy" id="29468"/>
    <lineage>
        <taxon>Bacteria</taxon>
        <taxon>Pseudomonadati</taxon>
        <taxon>Pseudomonadota</taxon>
        <taxon>Alphaproteobacteria</taxon>
        <taxon>Hyphomicrobiales</taxon>
        <taxon>Methylocystaceae</taxon>
        <taxon>Methylocystis</taxon>
    </lineage>
</organism>
<dbReference type="InterPro" id="IPR037066">
    <property type="entry name" value="Plug_dom_sf"/>
</dbReference>
<dbReference type="GO" id="GO:0009279">
    <property type="term" value="C:cell outer membrane"/>
    <property type="evidence" value="ECO:0007669"/>
    <property type="project" value="UniProtKB-SubCell"/>
</dbReference>
<keyword evidence="2" id="KW-0813">Transport</keyword>
<comment type="caution">
    <text evidence="9">The sequence shown here is derived from an EMBL/GenBank/DDBJ whole genome shotgun (WGS) entry which is preliminary data.</text>
</comment>
<dbReference type="Gene3D" id="2.170.130.10">
    <property type="entry name" value="TonB-dependent receptor, plug domain"/>
    <property type="match status" value="1"/>
</dbReference>
<evidence type="ECO:0000259" key="8">
    <source>
        <dbReference type="Pfam" id="PF07715"/>
    </source>
</evidence>
<feature type="domain" description="TonB-dependent receptor plug" evidence="8">
    <location>
        <begin position="19"/>
        <end position="122"/>
    </location>
</feature>
<dbReference type="InterPro" id="IPR036942">
    <property type="entry name" value="Beta-barrel_TonB_sf"/>
</dbReference>
<name>A0A9W6GVT7_9HYPH</name>
<evidence type="ECO:0000256" key="5">
    <source>
        <dbReference type="ARBA" id="ARBA00023136"/>
    </source>
</evidence>
<evidence type="ECO:0000256" key="7">
    <source>
        <dbReference type="SAM" id="MobiDB-lite"/>
    </source>
</evidence>
<keyword evidence="10" id="KW-1185">Reference proteome</keyword>
<keyword evidence="6" id="KW-0998">Cell outer membrane</keyword>
<reference evidence="9" key="1">
    <citation type="journal article" date="2023" name="Int. J. Syst. Evol. Microbiol.">
        <title>Methylocystis iwaonis sp. nov., a type II methane-oxidizing bacterium from surface soil of a rice paddy field in Japan, and emended description of the genus Methylocystis (ex Whittenbury et al. 1970) Bowman et al. 1993.</title>
        <authorList>
            <person name="Kaise H."/>
            <person name="Sawadogo J.B."/>
            <person name="Alam M.S."/>
            <person name="Ueno C."/>
            <person name="Dianou D."/>
            <person name="Shinjo R."/>
            <person name="Asakawa S."/>
        </authorList>
    </citation>
    <scope>NUCLEOTIDE SEQUENCE</scope>
    <source>
        <strain evidence="9">LMG27198</strain>
    </source>
</reference>
<dbReference type="AlphaFoldDB" id="A0A9W6GVT7"/>
<evidence type="ECO:0000256" key="6">
    <source>
        <dbReference type="ARBA" id="ARBA00023237"/>
    </source>
</evidence>
<sequence length="837" mass="92925">MHVDVKPEPAHAPEPPPAPAPVEQKSEVKIDEFRPAASDTVQLLQNTPGVSTYEAGGVARLPAIHGLADDRLKIVVGGLQTTSACANHMNPPMSYVDPNNVGKIEVHSGVMSVSKGGDSIGGSIIVEPKKPVFAPARIPGEPLIEAQMAANGSTSPSLIPSWAPRGKGVQIDKVLSTGLISSFFRTTNNGVGVSGTFNVATDHYALLYNGAWQRATDYHAGREGYKVLSTGFISQNNSATLAYQNDGQELSLRGSVQNIPYQAFVNQRMDMTKNRAYQIDGNYTGNFDFGKVDLHAFWQYTNHTMGFLYDKQPDSMPMATNGADIGYTASLEHKLNDTDLLRVGSEFHAFRLNDYWDAIPDICALSQCLGKRGPYLGYGGGFMWANDYTTWNGDYTRTINMGMLMMGPLTQWNINNGRRDRVGHYAEWFSQWTPEWSTEVGLRNEIVMMNVDEAIPYDPRDPAPMPMLISGSGQFGDRRNRWTVMDMWNPDAVAADKFNQRDRSRVDINFDVTAKAKYEPDPFTTYEGGYSRKTRSPNLYERYTWVVGSMSTAMVNWFGDGNGYTGNVDLKPEVAHTFGVTGSWRSPTADWEARIAPFFSYVENYINAGRYAAFRFTGMFPPGYYTFQQLQFRNSNAMLYGFDVSGRMKFFESPDWGQISGNALINYTYGVDLGIGNAKNCVGFMSMAQPTVDAILYDQACYANATGLNPQDGLYNIMPLNARFSVEHRLGGLLSALELQWVDRKSHVSTQRNELQTPGYALLNFRTSYEWENFRLDFAIENLANTFYYPALGGFYMTGYKVWTNMGGNANTYAPFGPVGPVPGPGRNIIAGLTVKF</sequence>
<dbReference type="Proteomes" id="UP001144323">
    <property type="component" value="Unassembled WGS sequence"/>
</dbReference>
<keyword evidence="4" id="KW-0812">Transmembrane</keyword>
<dbReference type="PANTHER" id="PTHR30069:SF49">
    <property type="entry name" value="OUTER MEMBRANE PROTEIN C"/>
    <property type="match status" value="1"/>
</dbReference>
<dbReference type="GO" id="GO:0015344">
    <property type="term" value="F:siderophore uptake transmembrane transporter activity"/>
    <property type="evidence" value="ECO:0007669"/>
    <property type="project" value="TreeGrafter"/>
</dbReference>
<evidence type="ECO:0000256" key="4">
    <source>
        <dbReference type="ARBA" id="ARBA00022692"/>
    </source>
</evidence>
<evidence type="ECO:0000313" key="10">
    <source>
        <dbReference type="Proteomes" id="UP001144323"/>
    </source>
</evidence>
<protein>
    <submittedName>
        <fullName evidence="9">TonB-dependent receptor</fullName>
    </submittedName>
</protein>
<dbReference type="EMBL" id="BSEC01000001">
    <property type="protein sequence ID" value="GLI94033.1"/>
    <property type="molecule type" value="Genomic_DNA"/>
</dbReference>
<comment type="subcellular location">
    <subcellularLocation>
        <location evidence="1">Cell outer membrane</location>
        <topology evidence="1">Multi-pass membrane protein</topology>
    </subcellularLocation>
</comment>
<dbReference type="InterPro" id="IPR039426">
    <property type="entry name" value="TonB-dep_rcpt-like"/>
</dbReference>
<dbReference type="Gene3D" id="2.40.170.20">
    <property type="entry name" value="TonB-dependent receptor, beta-barrel domain"/>
    <property type="match status" value="1"/>
</dbReference>
<dbReference type="InterPro" id="IPR012910">
    <property type="entry name" value="Plug_dom"/>
</dbReference>
<proteinExistence type="predicted"/>
<evidence type="ECO:0000256" key="1">
    <source>
        <dbReference type="ARBA" id="ARBA00004571"/>
    </source>
</evidence>
<gene>
    <name evidence="9" type="ORF">LMG27198_30250</name>
</gene>
<feature type="region of interest" description="Disordered" evidence="7">
    <location>
        <begin position="1"/>
        <end position="24"/>
    </location>
</feature>
<keyword evidence="3" id="KW-1134">Transmembrane beta strand</keyword>
<feature type="compositionally biased region" description="Basic and acidic residues" evidence="7">
    <location>
        <begin position="1"/>
        <end position="11"/>
    </location>
</feature>
<dbReference type="GO" id="GO:0044718">
    <property type="term" value="P:siderophore transmembrane transport"/>
    <property type="evidence" value="ECO:0007669"/>
    <property type="project" value="TreeGrafter"/>
</dbReference>
<dbReference type="SUPFAM" id="SSF56935">
    <property type="entry name" value="Porins"/>
    <property type="match status" value="1"/>
</dbReference>
<keyword evidence="5" id="KW-0472">Membrane</keyword>
<dbReference type="PANTHER" id="PTHR30069">
    <property type="entry name" value="TONB-DEPENDENT OUTER MEMBRANE RECEPTOR"/>
    <property type="match status" value="1"/>
</dbReference>
<keyword evidence="9" id="KW-0675">Receptor</keyword>
<accession>A0A9W6GVT7</accession>
<evidence type="ECO:0000256" key="3">
    <source>
        <dbReference type="ARBA" id="ARBA00022452"/>
    </source>
</evidence>
<evidence type="ECO:0000313" key="9">
    <source>
        <dbReference type="EMBL" id="GLI94033.1"/>
    </source>
</evidence>
<evidence type="ECO:0000256" key="2">
    <source>
        <dbReference type="ARBA" id="ARBA00022448"/>
    </source>
</evidence>
<dbReference type="Pfam" id="PF07715">
    <property type="entry name" value="Plug"/>
    <property type="match status" value="1"/>
</dbReference>